<dbReference type="GO" id="GO:0032934">
    <property type="term" value="F:sterol binding"/>
    <property type="evidence" value="ECO:0007669"/>
    <property type="project" value="TreeGrafter"/>
</dbReference>
<dbReference type="SUPFAM" id="SSF144000">
    <property type="entry name" value="Oxysterol-binding protein-like"/>
    <property type="match status" value="1"/>
</dbReference>
<dbReference type="GO" id="GO:0005829">
    <property type="term" value="C:cytosol"/>
    <property type="evidence" value="ECO:0007669"/>
    <property type="project" value="TreeGrafter"/>
</dbReference>
<keyword evidence="6" id="KW-0964">Secreted</keyword>
<dbReference type="Gene3D" id="1.10.287.2720">
    <property type="match status" value="1"/>
</dbReference>
<keyword evidence="6" id="KW-0119">Carbohydrate metabolism</keyword>
<dbReference type="Pfam" id="PF01237">
    <property type="entry name" value="Oxysterol_BP"/>
    <property type="match status" value="2"/>
</dbReference>
<dbReference type="GO" id="GO:0005576">
    <property type="term" value="C:extracellular region"/>
    <property type="evidence" value="ECO:0007669"/>
    <property type="project" value="UniProtKB-SubCell"/>
</dbReference>
<dbReference type="Gene3D" id="2.40.160.120">
    <property type="match status" value="1"/>
</dbReference>
<dbReference type="Proteomes" id="UP000799429">
    <property type="component" value="Unassembled WGS sequence"/>
</dbReference>
<dbReference type="GO" id="GO:0008810">
    <property type="term" value="F:cellulase activity"/>
    <property type="evidence" value="ECO:0007669"/>
    <property type="project" value="UniProtKB-UniRule"/>
</dbReference>
<feature type="compositionally biased region" description="Acidic residues" evidence="7">
    <location>
        <begin position="705"/>
        <end position="717"/>
    </location>
</feature>
<dbReference type="Gene3D" id="2.70.50.70">
    <property type="match status" value="1"/>
</dbReference>
<dbReference type="GO" id="GO:0032541">
    <property type="term" value="C:cortical endoplasmic reticulum"/>
    <property type="evidence" value="ECO:0007669"/>
    <property type="project" value="TreeGrafter"/>
</dbReference>
<dbReference type="PROSITE" id="PS01013">
    <property type="entry name" value="OSBP"/>
    <property type="match status" value="1"/>
</dbReference>
<evidence type="ECO:0000256" key="5">
    <source>
        <dbReference type="RuleBase" id="RU003844"/>
    </source>
</evidence>
<gene>
    <name evidence="10" type="ORF">M501DRAFT_1014976</name>
</gene>
<feature type="region of interest" description="Disordered" evidence="7">
    <location>
        <begin position="601"/>
        <end position="717"/>
    </location>
</feature>
<dbReference type="EMBL" id="MU006092">
    <property type="protein sequence ID" value="KAF2840989.1"/>
    <property type="molecule type" value="Genomic_DNA"/>
</dbReference>
<feature type="region of interest" description="Disordered" evidence="7">
    <location>
        <begin position="486"/>
        <end position="505"/>
    </location>
</feature>
<comment type="catalytic activity">
    <reaction evidence="6">
        <text>[(1-&gt;4)-beta-D-glucosyl]n+m + reduced acceptor + O2 = 4-dehydro-beta-D-glucosyl-[(1-&gt;4)-beta-D-glucosyl]n-1 + [(1-&gt;4)-beta-D-glucosyl]m + acceptor + H2O.</text>
        <dbReference type="EC" id="1.14.99.56"/>
    </reaction>
</comment>
<comment type="domain">
    <text evidence="6">Has a modular structure: an endo-beta-1,4-glucanase catalytic module at the N-terminus, a linker rich in serines and threonines, and a C-terminal carbohydrate-binding module (CBM).</text>
</comment>
<keyword evidence="3" id="KW-0445">Lipid transport</keyword>
<evidence type="ECO:0000256" key="3">
    <source>
        <dbReference type="ARBA" id="ARBA00023055"/>
    </source>
</evidence>
<sequence length="717" mass="79285">MKFAVSVTALAACLNTVSAHYTWTSFIAGGTKTPAFQYVRKNSNMNSPVASVSSNDIRCNTGSQASAASTQTYTVAAGSTIGMALDQAVYHIGPILVYMSKAPGSVSSYDGSGDWFKVAEVGPTFSTGAWSWKTTEVSQYTFQVPASTPPGEYLVRFEQIGIHNAQGSGGAQFYINCAQVQITGNGGGSPGPLVKFPGAYKASDPGNRSSVDETREGNVTDDETVVDSEQGNMLMHIISQLRPGADLSRITLPTFILEPRSMLERITNFMAHPEILLPMSKIDDPVQRFVAVVKFYLSGWHIKPPGVKKPLNPILGEIFTGYWEYPDNSRGYYISEQTSHHPPKSSYFFMAPEHNIRIDGTLKPRSKFLGNSAASMMEGIAVMRFLDRNERFFITQPNIYSRGIMFGKMKYELGDHSFVRCPESGMVADLEFKTKGYFGGTYNAIGGYIKDRNDKNLFELSGLWNGEMFIKDLATGKKELLFDATHARETPPSVRPLEEQEDRESQKLWRKVTTALKQKDQNTATTEKSRIEDEQRAEAAKRVEDGVEWHPRFFRRVRGGPGGEEEGEEDLDWIINARIDGKTPDETTKQILNIAAILPGQKPKNDFEIPPRGSVADNHHHTPAEQQGGSGDLIDFGQNDTPRSKGPQAVQSPSPLINTQQPMHDNQPPARMQEPLLPSTQHYKEAMKPAENRPDGSKLARQDSESGDLDEFVDAES</sequence>
<keyword evidence="4" id="KW-0446">Lipid-binding</keyword>
<dbReference type="OrthoDB" id="14833at2759"/>
<keyword evidence="10" id="KW-0503">Monooxygenase</keyword>
<comment type="function">
    <text evidence="6">Lytic polysaccharide monooxygenase (LMPO) that depolymerizes crystalline and amorphous polysaccharides via the oxidation of scissile alpha- or beta-(1-4)-glycosidic bonds, yielding C1 and/or C4 oxidation products. Catalysis by LPMOs requires the reduction of the active-site copper from Cu(II) to Cu(I) by a reducing agent and H(2)O(2) or O(2) as a cosubstrate.</text>
</comment>
<keyword evidence="2" id="KW-0813">Transport</keyword>
<evidence type="ECO:0000256" key="1">
    <source>
        <dbReference type="ARBA" id="ARBA00008842"/>
    </source>
</evidence>
<accession>A0A9P4VUV2</accession>
<name>A0A9P4VUV2_9PEZI</name>
<comment type="caution">
    <text evidence="10">The sequence shown here is derived from an EMBL/GenBank/DDBJ whole genome shotgun (WGS) entry which is preliminary data.</text>
</comment>
<dbReference type="GO" id="GO:0004497">
    <property type="term" value="F:monooxygenase activity"/>
    <property type="evidence" value="ECO:0007669"/>
    <property type="project" value="UniProtKB-KW"/>
</dbReference>
<keyword evidence="10" id="KW-0560">Oxidoreductase</keyword>
<comment type="similarity">
    <text evidence="1 5">Belongs to the OSBP family.</text>
</comment>
<dbReference type="Pfam" id="PF03443">
    <property type="entry name" value="AA9"/>
    <property type="match status" value="1"/>
</dbReference>
<evidence type="ECO:0000259" key="9">
    <source>
        <dbReference type="Pfam" id="PF03443"/>
    </source>
</evidence>
<dbReference type="InterPro" id="IPR005103">
    <property type="entry name" value="AA9_LPMO"/>
</dbReference>
<dbReference type="InterPro" id="IPR000648">
    <property type="entry name" value="Oxysterol-bd"/>
</dbReference>
<dbReference type="FunFam" id="1.10.287.2720:FF:000001">
    <property type="entry name" value="Oxysterol-binding OBPalpha"/>
    <property type="match status" value="1"/>
</dbReference>
<reference evidence="10" key="1">
    <citation type="journal article" date="2020" name="Stud. Mycol.">
        <title>101 Dothideomycetes genomes: a test case for predicting lifestyles and emergence of pathogens.</title>
        <authorList>
            <person name="Haridas S."/>
            <person name="Albert R."/>
            <person name="Binder M."/>
            <person name="Bloem J."/>
            <person name="Labutti K."/>
            <person name="Salamov A."/>
            <person name="Andreopoulos B."/>
            <person name="Baker S."/>
            <person name="Barry K."/>
            <person name="Bills G."/>
            <person name="Bluhm B."/>
            <person name="Cannon C."/>
            <person name="Castanera R."/>
            <person name="Culley D."/>
            <person name="Daum C."/>
            <person name="Ezra D."/>
            <person name="Gonzalez J."/>
            <person name="Henrissat B."/>
            <person name="Kuo A."/>
            <person name="Liang C."/>
            <person name="Lipzen A."/>
            <person name="Lutzoni F."/>
            <person name="Magnuson J."/>
            <person name="Mondo S."/>
            <person name="Nolan M."/>
            <person name="Ohm R."/>
            <person name="Pangilinan J."/>
            <person name="Park H.-J."/>
            <person name="Ramirez L."/>
            <person name="Alfaro M."/>
            <person name="Sun H."/>
            <person name="Tritt A."/>
            <person name="Yoshinaga Y."/>
            <person name="Zwiers L.-H."/>
            <person name="Turgeon B."/>
            <person name="Goodwin S."/>
            <person name="Spatafora J."/>
            <person name="Crous P."/>
            <person name="Grigoriev I."/>
        </authorList>
    </citation>
    <scope>NUCLEOTIDE SEQUENCE</scope>
    <source>
        <strain evidence="10">CBS 101060</strain>
    </source>
</reference>
<dbReference type="GO" id="GO:0016020">
    <property type="term" value="C:membrane"/>
    <property type="evidence" value="ECO:0007669"/>
    <property type="project" value="TreeGrafter"/>
</dbReference>
<keyword evidence="6" id="KW-1015">Disulfide bond</keyword>
<dbReference type="AlphaFoldDB" id="A0A9P4VUV2"/>
<dbReference type="InterPro" id="IPR018494">
    <property type="entry name" value="Oxysterol-bd_CS"/>
</dbReference>
<evidence type="ECO:0000313" key="11">
    <source>
        <dbReference type="Proteomes" id="UP000799429"/>
    </source>
</evidence>
<keyword evidence="6" id="KW-0624">Polysaccharide degradation</keyword>
<dbReference type="PANTHER" id="PTHR10972:SF102">
    <property type="entry name" value="OXYSTEROL-BINDING PROTEIN"/>
    <property type="match status" value="1"/>
</dbReference>
<dbReference type="FunFam" id="2.40.160.120:FF:000007">
    <property type="entry name" value="Oxysterol binding protein"/>
    <property type="match status" value="1"/>
</dbReference>
<evidence type="ECO:0000256" key="7">
    <source>
        <dbReference type="SAM" id="MobiDB-lite"/>
    </source>
</evidence>
<keyword evidence="6" id="KW-0136">Cellulose degradation</keyword>
<keyword evidence="11" id="KW-1185">Reference proteome</keyword>
<protein>
    <recommendedName>
        <fullName evidence="6">AA9 family lytic polysaccharide monooxygenase</fullName>
        <ecNumber evidence="6">1.14.99.56</ecNumber>
    </recommendedName>
    <alternativeName>
        <fullName evidence="6">Endo-beta-1,4-glucanase</fullName>
    </alternativeName>
    <alternativeName>
        <fullName evidence="6">Glycosyl hydrolase 61 family protein</fullName>
    </alternativeName>
</protein>
<feature type="chain" id="PRO_5040189058" description="AA9 family lytic polysaccharide monooxygenase" evidence="8">
    <location>
        <begin position="20"/>
        <end position="717"/>
    </location>
</feature>
<dbReference type="EC" id="1.14.99.56" evidence="6"/>
<feature type="domain" description="Auxiliary Activity family 9 catalytic" evidence="9">
    <location>
        <begin position="20"/>
        <end position="210"/>
    </location>
</feature>
<dbReference type="GO" id="GO:0006869">
    <property type="term" value="P:lipid transport"/>
    <property type="evidence" value="ECO:0007669"/>
    <property type="project" value="UniProtKB-KW"/>
</dbReference>
<comment type="subcellular location">
    <subcellularLocation>
        <location evidence="6">Secreted</location>
    </subcellularLocation>
</comment>
<dbReference type="InterPro" id="IPR037239">
    <property type="entry name" value="OSBP_sf"/>
</dbReference>
<feature type="compositionally biased region" description="Basic and acidic residues" evidence="7">
    <location>
        <begin position="682"/>
        <end position="704"/>
    </location>
</feature>
<feature type="signal peptide" evidence="8">
    <location>
        <begin position="1"/>
        <end position="19"/>
    </location>
</feature>
<dbReference type="GO" id="GO:0030248">
    <property type="term" value="F:cellulose binding"/>
    <property type="evidence" value="ECO:0007669"/>
    <property type="project" value="UniProtKB-UniRule"/>
</dbReference>
<evidence type="ECO:0000256" key="6">
    <source>
        <dbReference type="RuleBase" id="RU368122"/>
    </source>
</evidence>
<feature type="region of interest" description="Disordered" evidence="7">
    <location>
        <begin position="518"/>
        <end position="543"/>
    </location>
</feature>
<feature type="compositionally biased region" description="Basic and acidic residues" evidence="7">
    <location>
        <begin position="527"/>
        <end position="543"/>
    </location>
</feature>
<evidence type="ECO:0000313" key="10">
    <source>
        <dbReference type="EMBL" id="KAF2840989.1"/>
    </source>
</evidence>
<proteinExistence type="inferred from homology"/>
<dbReference type="CDD" id="cd21175">
    <property type="entry name" value="LPMO_AA9"/>
    <property type="match status" value="1"/>
</dbReference>
<feature type="compositionally biased region" description="Polar residues" evidence="7">
    <location>
        <begin position="649"/>
        <end position="664"/>
    </location>
</feature>
<dbReference type="Gene3D" id="3.30.70.3490">
    <property type="match status" value="1"/>
</dbReference>
<evidence type="ECO:0000256" key="8">
    <source>
        <dbReference type="SAM" id="SignalP"/>
    </source>
</evidence>
<evidence type="ECO:0000256" key="2">
    <source>
        <dbReference type="ARBA" id="ARBA00022448"/>
    </source>
</evidence>
<dbReference type="PANTHER" id="PTHR10972">
    <property type="entry name" value="OXYSTEROL-BINDING PROTEIN-RELATED"/>
    <property type="match status" value="1"/>
</dbReference>
<dbReference type="GO" id="GO:0030245">
    <property type="term" value="P:cellulose catabolic process"/>
    <property type="evidence" value="ECO:0007669"/>
    <property type="project" value="UniProtKB-UniRule"/>
</dbReference>
<organism evidence="10 11">
    <name type="scientific">Patellaria atrata CBS 101060</name>
    <dbReference type="NCBI Taxonomy" id="1346257"/>
    <lineage>
        <taxon>Eukaryota</taxon>
        <taxon>Fungi</taxon>
        <taxon>Dikarya</taxon>
        <taxon>Ascomycota</taxon>
        <taxon>Pezizomycotina</taxon>
        <taxon>Dothideomycetes</taxon>
        <taxon>Dothideomycetes incertae sedis</taxon>
        <taxon>Patellariales</taxon>
        <taxon>Patellariaceae</taxon>
        <taxon>Patellaria</taxon>
    </lineage>
</organism>
<evidence type="ECO:0000256" key="4">
    <source>
        <dbReference type="ARBA" id="ARBA00023121"/>
    </source>
</evidence>
<keyword evidence="8" id="KW-0732">Signal</keyword>